<feature type="domain" description="Ig-like" evidence="4">
    <location>
        <begin position="373"/>
        <end position="462"/>
    </location>
</feature>
<evidence type="ECO:0000256" key="2">
    <source>
        <dbReference type="ARBA" id="ARBA00023319"/>
    </source>
</evidence>
<protein>
    <recommendedName>
        <fullName evidence="8">Titin</fullName>
    </recommendedName>
</protein>
<dbReference type="AlphaFoldDB" id="A0A8C2ZNV2"/>
<dbReference type="FunFam" id="2.60.40.10:FF:000003">
    <property type="entry name" value="Titin isoform E"/>
    <property type="match status" value="1"/>
</dbReference>
<dbReference type="InterPro" id="IPR013783">
    <property type="entry name" value="Ig-like_fold"/>
</dbReference>
<dbReference type="PROSITE" id="PS50853">
    <property type="entry name" value="FN3"/>
    <property type="match status" value="2"/>
</dbReference>
<evidence type="ECO:0000259" key="5">
    <source>
        <dbReference type="PROSITE" id="PS50853"/>
    </source>
</evidence>
<reference evidence="6" key="2">
    <citation type="submission" date="2025-09" db="UniProtKB">
        <authorList>
            <consortium name="Ensembl"/>
        </authorList>
    </citation>
    <scope>IDENTIFICATION</scope>
</reference>
<organism evidence="6 7">
    <name type="scientific">Cyclopterus lumpus</name>
    <name type="common">Lumpsucker</name>
    <dbReference type="NCBI Taxonomy" id="8103"/>
    <lineage>
        <taxon>Eukaryota</taxon>
        <taxon>Metazoa</taxon>
        <taxon>Chordata</taxon>
        <taxon>Craniata</taxon>
        <taxon>Vertebrata</taxon>
        <taxon>Euteleostomi</taxon>
        <taxon>Actinopterygii</taxon>
        <taxon>Neopterygii</taxon>
        <taxon>Teleostei</taxon>
        <taxon>Neoteleostei</taxon>
        <taxon>Acanthomorphata</taxon>
        <taxon>Eupercaria</taxon>
        <taxon>Perciformes</taxon>
        <taxon>Cottioidei</taxon>
        <taxon>Cottales</taxon>
        <taxon>Cyclopteridae</taxon>
        <taxon>Cyclopterus</taxon>
    </lineage>
</organism>
<evidence type="ECO:0000256" key="3">
    <source>
        <dbReference type="SAM" id="Phobius"/>
    </source>
</evidence>
<keyword evidence="3" id="KW-1133">Transmembrane helix</keyword>
<accession>A0A8C2ZNV2</accession>
<dbReference type="Pfam" id="PF07679">
    <property type="entry name" value="I-set"/>
    <property type="match status" value="4"/>
</dbReference>
<dbReference type="Proteomes" id="UP000694565">
    <property type="component" value="Unplaced"/>
</dbReference>
<evidence type="ECO:0000313" key="7">
    <source>
        <dbReference type="Proteomes" id="UP000694565"/>
    </source>
</evidence>
<dbReference type="GeneTree" id="ENSGT01110000267173"/>
<evidence type="ECO:0000259" key="4">
    <source>
        <dbReference type="PROSITE" id="PS50835"/>
    </source>
</evidence>
<dbReference type="Gene3D" id="2.60.40.10">
    <property type="entry name" value="Immunoglobulins"/>
    <property type="match status" value="6"/>
</dbReference>
<keyword evidence="7" id="KW-1185">Reference proteome</keyword>
<dbReference type="SMART" id="SM00409">
    <property type="entry name" value="IG"/>
    <property type="match status" value="4"/>
</dbReference>
<keyword evidence="3" id="KW-0472">Membrane</keyword>
<sequence>MYSCQVCNEAGQVKSAAELLVKGWTILLFGPSSSLFNLFSPFSQLFFLLIFSPGISLLSSNSPFSFLYSDSNLIFRKYKMVSDGSSATLHIMKLEQDDAGLYECRVSNNVGSETCHSTISLKGWFRITDRFLKALSQCEDLSSPLIFPSLDGDNRKITFENNVVTLVVPRADSTSAGRYTCQLRNDQSIFYNVSGSVRIRDNTALEVKVSGSPELKTKCADKYDVSFENNTAVLSVRASSSSDGGVYTCTASNEAGQAPENIIILLLFCSLSVPPTIEVDVKLIEGLVVKAGAAIALPAKMTGIPIPTARWVTDDKEITSEGRYHIETAGSSTILSIPESQRGDTGEYILTVTNPAGSKTVALHVTVLDIPGPPIKLDGTIVVKAGDSIPIEATVKGKPQPDVKWTRDESTKEIRKGPRLQIETGADFSKLLITGARRTDTGKYVVTASNSAGTSSAHAKLNVLDRPGPINDLKVSGITIDRCHLAWEVPEDNGGCDIYNYIIEKCETKRGVWSVHSNAVITNKANVTRLIEGNEYVFRVRAENKMGPGPAVESESIVAGTQFSVPDAPEAPEVTKIAKEEMTVQWSEPERDGGKPITGYLLEKREEHAVRWSPVNKDPIPTTRFTVTGLLPLHDYQYRVKAVNEIGNGSPSKPSCAITAKDTVGAMCSECQLRTRWA</sequence>
<dbReference type="PANTHER" id="PTHR14340:SF13">
    <property type="entry name" value="TITIN"/>
    <property type="match status" value="1"/>
</dbReference>
<feature type="domain" description="Fibronectin type-III" evidence="5">
    <location>
        <begin position="568"/>
        <end position="662"/>
    </location>
</feature>
<dbReference type="InterPro" id="IPR036116">
    <property type="entry name" value="FN3_sf"/>
</dbReference>
<feature type="domain" description="Ig-like" evidence="4">
    <location>
        <begin position="275"/>
        <end position="362"/>
    </location>
</feature>
<dbReference type="InterPro" id="IPR013098">
    <property type="entry name" value="Ig_I-set"/>
</dbReference>
<dbReference type="FunFam" id="2.60.40.10:FF:000986">
    <property type="entry name" value="Titin b"/>
    <property type="match status" value="1"/>
</dbReference>
<keyword evidence="3" id="KW-0812">Transmembrane</keyword>
<dbReference type="SMART" id="SM00060">
    <property type="entry name" value="FN3"/>
    <property type="match status" value="2"/>
</dbReference>
<dbReference type="PANTHER" id="PTHR14340">
    <property type="entry name" value="MICROFIBRIL-ASSOCIATED GLYCOPROTEIN 3"/>
    <property type="match status" value="1"/>
</dbReference>
<proteinExistence type="predicted"/>
<dbReference type="Pfam" id="PF00041">
    <property type="entry name" value="fn3"/>
    <property type="match status" value="2"/>
</dbReference>
<name>A0A8C2ZNV2_CYCLU</name>
<evidence type="ECO:0000256" key="1">
    <source>
        <dbReference type="ARBA" id="ARBA00022737"/>
    </source>
</evidence>
<dbReference type="InterPro" id="IPR036179">
    <property type="entry name" value="Ig-like_dom_sf"/>
</dbReference>
<dbReference type="Ensembl" id="ENSCLMT00005031511.1">
    <property type="protein sequence ID" value="ENSCLMP00005030163.1"/>
    <property type="gene ID" value="ENSCLMG00005014653.1"/>
</dbReference>
<dbReference type="SUPFAM" id="SSF49265">
    <property type="entry name" value="Fibronectin type III"/>
    <property type="match status" value="1"/>
</dbReference>
<dbReference type="FunFam" id="2.60.40.10:FF:000034">
    <property type="entry name" value="Titin isoform A"/>
    <property type="match status" value="1"/>
</dbReference>
<dbReference type="CDD" id="cd00096">
    <property type="entry name" value="Ig"/>
    <property type="match status" value="1"/>
</dbReference>
<dbReference type="FunFam" id="2.60.40.10:FF:000002">
    <property type="entry name" value="Titin a"/>
    <property type="match status" value="1"/>
</dbReference>
<feature type="transmembrane region" description="Helical" evidence="3">
    <location>
        <begin position="19"/>
        <end position="39"/>
    </location>
</feature>
<keyword evidence="2" id="KW-0393">Immunoglobulin domain</keyword>
<feature type="domain" description="Ig-like" evidence="4">
    <location>
        <begin position="53"/>
        <end position="194"/>
    </location>
</feature>
<dbReference type="PROSITE" id="PS50835">
    <property type="entry name" value="IG_LIKE"/>
    <property type="match status" value="3"/>
</dbReference>
<keyword evidence="1" id="KW-0677">Repeat</keyword>
<dbReference type="InterPro" id="IPR007110">
    <property type="entry name" value="Ig-like_dom"/>
</dbReference>
<dbReference type="CDD" id="cd00063">
    <property type="entry name" value="FN3"/>
    <property type="match status" value="2"/>
</dbReference>
<dbReference type="SMART" id="SM00408">
    <property type="entry name" value="IGc2"/>
    <property type="match status" value="4"/>
</dbReference>
<reference evidence="6" key="1">
    <citation type="submission" date="2025-08" db="UniProtKB">
        <authorList>
            <consortium name="Ensembl"/>
        </authorList>
    </citation>
    <scope>IDENTIFICATION</scope>
</reference>
<evidence type="ECO:0008006" key="8">
    <source>
        <dbReference type="Google" id="ProtNLM"/>
    </source>
</evidence>
<dbReference type="PRINTS" id="PR00014">
    <property type="entry name" value="FNTYPEIII"/>
</dbReference>
<feature type="domain" description="Fibronectin type-III" evidence="5">
    <location>
        <begin position="469"/>
        <end position="564"/>
    </location>
</feature>
<dbReference type="InterPro" id="IPR003961">
    <property type="entry name" value="FN3_dom"/>
</dbReference>
<dbReference type="SUPFAM" id="SSF48726">
    <property type="entry name" value="Immunoglobulin"/>
    <property type="match status" value="4"/>
</dbReference>
<evidence type="ECO:0000313" key="6">
    <source>
        <dbReference type="Ensembl" id="ENSCLMP00005030163.1"/>
    </source>
</evidence>
<dbReference type="InterPro" id="IPR003598">
    <property type="entry name" value="Ig_sub2"/>
</dbReference>
<dbReference type="InterPro" id="IPR003599">
    <property type="entry name" value="Ig_sub"/>
</dbReference>